<organism evidence="2 3">
    <name type="scientific">Aplosporella prunicola CBS 121167</name>
    <dbReference type="NCBI Taxonomy" id="1176127"/>
    <lineage>
        <taxon>Eukaryota</taxon>
        <taxon>Fungi</taxon>
        <taxon>Dikarya</taxon>
        <taxon>Ascomycota</taxon>
        <taxon>Pezizomycotina</taxon>
        <taxon>Dothideomycetes</taxon>
        <taxon>Dothideomycetes incertae sedis</taxon>
        <taxon>Botryosphaeriales</taxon>
        <taxon>Aplosporellaceae</taxon>
        <taxon>Aplosporella</taxon>
    </lineage>
</organism>
<dbReference type="AlphaFoldDB" id="A0A6A6BG18"/>
<feature type="region of interest" description="Disordered" evidence="1">
    <location>
        <begin position="1"/>
        <end position="69"/>
    </location>
</feature>
<dbReference type="EMBL" id="ML995483">
    <property type="protein sequence ID" value="KAF2143092.1"/>
    <property type="molecule type" value="Genomic_DNA"/>
</dbReference>
<reference evidence="2" key="1">
    <citation type="journal article" date="2020" name="Stud. Mycol.">
        <title>101 Dothideomycetes genomes: a test case for predicting lifestyles and emergence of pathogens.</title>
        <authorList>
            <person name="Haridas S."/>
            <person name="Albert R."/>
            <person name="Binder M."/>
            <person name="Bloem J."/>
            <person name="Labutti K."/>
            <person name="Salamov A."/>
            <person name="Andreopoulos B."/>
            <person name="Baker S."/>
            <person name="Barry K."/>
            <person name="Bills G."/>
            <person name="Bluhm B."/>
            <person name="Cannon C."/>
            <person name="Castanera R."/>
            <person name="Culley D."/>
            <person name="Daum C."/>
            <person name="Ezra D."/>
            <person name="Gonzalez J."/>
            <person name="Henrissat B."/>
            <person name="Kuo A."/>
            <person name="Liang C."/>
            <person name="Lipzen A."/>
            <person name="Lutzoni F."/>
            <person name="Magnuson J."/>
            <person name="Mondo S."/>
            <person name="Nolan M."/>
            <person name="Ohm R."/>
            <person name="Pangilinan J."/>
            <person name="Park H.-J."/>
            <person name="Ramirez L."/>
            <person name="Alfaro M."/>
            <person name="Sun H."/>
            <person name="Tritt A."/>
            <person name="Yoshinaga Y."/>
            <person name="Zwiers L.-H."/>
            <person name="Turgeon B."/>
            <person name="Goodwin S."/>
            <person name="Spatafora J."/>
            <person name="Crous P."/>
            <person name="Grigoriev I."/>
        </authorList>
    </citation>
    <scope>NUCLEOTIDE SEQUENCE</scope>
    <source>
        <strain evidence="2">CBS 121167</strain>
    </source>
</reference>
<keyword evidence="3" id="KW-1185">Reference proteome</keyword>
<evidence type="ECO:0000313" key="3">
    <source>
        <dbReference type="Proteomes" id="UP000799438"/>
    </source>
</evidence>
<feature type="region of interest" description="Disordered" evidence="1">
    <location>
        <begin position="259"/>
        <end position="289"/>
    </location>
</feature>
<dbReference type="OrthoDB" id="5865767at2759"/>
<accession>A0A6A6BG18</accession>
<protein>
    <submittedName>
        <fullName evidence="2">Uncharacterized protein</fullName>
    </submittedName>
</protein>
<feature type="region of interest" description="Disordered" evidence="1">
    <location>
        <begin position="305"/>
        <end position="389"/>
    </location>
</feature>
<feature type="region of interest" description="Disordered" evidence="1">
    <location>
        <begin position="413"/>
        <end position="454"/>
    </location>
</feature>
<feature type="compositionally biased region" description="Polar residues" evidence="1">
    <location>
        <begin position="278"/>
        <end position="289"/>
    </location>
</feature>
<feature type="compositionally biased region" description="Polar residues" evidence="1">
    <location>
        <begin position="378"/>
        <end position="389"/>
    </location>
</feature>
<feature type="compositionally biased region" description="Polar residues" evidence="1">
    <location>
        <begin position="348"/>
        <end position="360"/>
    </location>
</feature>
<gene>
    <name evidence="2" type="ORF">K452DRAFT_15476</name>
</gene>
<sequence length="454" mass="49119">MHTESLPEGVWEKSPSEGEKALEAASTSDSDDSCAWYDDVEYNSDATSSTASTPIPQSGSEGKESSLGNANSITLVGNGRCIISSYEEPTAIDLDWAVIEFELSTNNPEGSARPFYFPANIKSASTEACIPAVMISGVRGMRHGFLRDIQAKISDGSDSGLCHAWNFTPSDSKGVVAGESGAVIIDLDIPALYGHVIGSNPIGDVYVVPALDTIEQVKASLQDKSIEIAALAVLQPQDVSGTVWEPMNLPTIKCGSMEDNQQVEEETENSIKEHGVDGNNNNPQAQSWWNMPTTFTSAVAKFRQIDRQNRENDEEVETDESRDYQSGMKRKRPSWVQPQPRPCPVVTSDVQGSYDTSSNYASTPSSRRDDDSAPPSYHRSSSRPLTDLMDSSTIEPYYSHQFVAPWIVVPYGLGQGDPRPQIAFGGGHKCTSSPIYSPPPEATQQSPPPPPPPA</sequence>
<feature type="compositionally biased region" description="Basic and acidic residues" evidence="1">
    <location>
        <begin position="1"/>
        <end position="22"/>
    </location>
</feature>
<dbReference type="GeneID" id="54293073"/>
<evidence type="ECO:0000313" key="2">
    <source>
        <dbReference type="EMBL" id="KAF2143092.1"/>
    </source>
</evidence>
<name>A0A6A6BG18_9PEZI</name>
<evidence type="ECO:0000256" key="1">
    <source>
        <dbReference type="SAM" id="MobiDB-lite"/>
    </source>
</evidence>
<proteinExistence type="predicted"/>
<dbReference type="RefSeq" id="XP_033398804.1">
    <property type="nucleotide sequence ID" value="XM_033535579.1"/>
</dbReference>
<feature type="compositionally biased region" description="Pro residues" evidence="1">
    <location>
        <begin position="436"/>
        <end position="454"/>
    </location>
</feature>
<dbReference type="Proteomes" id="UP000799438">
    <property type="component" value="Unassembled WGS sequence"/>
</dbReference>
<feature type="compositionally biased region" description="Polar residues" evidence="1">
    <location>
        <begin position="44"/>
        <end position="69"/>
    </location>
</feature>